<dbReference type="InterPro" id="IPR001650">
    <property type="entry name" value="Helicase_C-like"/>
</dbReference>
<dbReference type="GO" id="GO:0034728">
    <property type="term" value="P:nucleosome organization"/>
    <property type="evidence" value="ECO:0007669"/>
    <property type="project" value="TreeGrafter"/>
</dbReference>
<evidence type="ECO:0000259" key="14">
    <source>
        <dbReference type="PROSITE" id="PS51192"/>
    </source>
</evidence>
<evidence type="ECO:0000313" key="17">
    <source>
        <dbReference type="Proteomes" id="UP000008066"/>
    </source>
</evidence>
<feature type="compositionally biased region" description="Acidic residues" evidence="12">
    <location>
        <begin position="81"/>
        <end position="95"/>
    </location>
</feature>
<keyword evidence="11" id="KW-0539">Nucleus</keyword>
<evidence type="ECO:0000313" key="16">
    <source>
        <dbReference type="EMBL" id="EGS17976.1"/>
    </source>
</evidence>
<dbReference type="CDD" id="cd18793">
    <property type="entry name" value="SF2_C_SNF"/>
    <property type="match status" value="1"/>
</dbReference>
<dbReference type="EMBL" id="GL988046">
    <property type="protein sequence ID" value="EGS17976.1"/>
    <property type="molecule type" value="Genomic_DNA"/>
</dbReference>
<dbReference type="PROSITE" id="PS00598">
    <property type="entry name" value="CHROMO_1"/>
    <property type="match status" value="1"/>
</dbReference>
<dbReference type="GO" id="GO:0140658">
    <property type="term" value="F:ATP-dependent chromatin remodeler activity"/>
    <property type="evidence" value="ECO:0007669"/>
    <property type="project" value="TreeGrafter"/>
</dbReference>
<dbReference type="SMART" id="SM00490">
    <property type="entry name" value="HELICc"/>
    <property type="match status" value="1"/>
</dbReference>
<dbReference type="STRING" id="759272.G0SEW0"/>
<dbReference type="GO" id="GO:0003682">
    <property type="term" value="F:chromatin binding"/>
    <property type="evidence" value="ECO:0007669"/>
    <property type="project" value="TreeGrafter"/>
</dbReference>
<dbReference type="Pfam" id="PF00271">
    <property type="entry name" value="Helicase_C"/>
    <property type="match status" value="1"/>
</dbReference>
<feature type="compositionally biased region" description="Basic residues" evidence="12">
    <location>
        <begin position="1701"/>
        <end position="1713"/>
    </location>
</feature>
<feature type="compositionally biased region" description="Basic and acidic residues" evidence="12">
    <location>
        <begin position="1583"/>
        <end position="1600"/>
    </location>
</feature>
<dbReference type="GO" id="GO:0005524">
    <property type="term" value="F:ATP binding"/>
    <property type="evidence" value="ECO:0007669"/>
    <property type="project" value="UniProtKB-KW"/>
</dbReference>
<dbReference type="Gene3D" id="3.40.50.10810">
    <property type="entry name" value="Tandem AAA-ATPase domain"/>
    <property type="match status" value="1"/>
</dbReference>
<keyword evidence="5" id="KW-0547">Nucleotide-binding</keyword>
<dbReference type="InterPro" id="IPR023780">
    <property type="entry name" value="Chromo_domain"/>
</dbReference>
<evidence type="ECO:0000256" key="9">
    <source>
        <dbReference type="ARBA" id="ARBA00023125"/>
    </source>
</evidence>
<evidence type="ECO:0000256" key="4">
    <source>
        <dbReference type="ARBA" id="ARBA00022737"/>
    </source>
</evidence>
<feature type="compositionally biased region" description="Polar residues" evidence="12">
    <location>
        <begin position="55"/>
        <end position="67"/>
    </location>
</feature>
<dbReference type="InterPro" id="IPR000953">
    <property type="entry name" value="Chromo/chromo_shadow_dom"/>
</dbReference>
<dbReference type="InterPro" id="IPR056302">
    <property type="entry name" value="CHD1-2/Hrp3_HTH"/>
</dbReference>
<dbReference type="Proteomes" id="UP000008066">
    <property type="component" value="Unassembled WGS sequence"/>
</dbReference>
<keyword evidence="9" id="KW-0238">DNA-binding</keyword>
<dbReference type="SMART" id="SM00487">
    <property type="entry name" value="DEXDc"/>
    <property type="match status" value="1"/>
</dbReference>
<dbReference type="Gene3D" id="2.40.50.40">
    <property type="match status" value="2"/>
</dbReference>
<dbReference type="InterPro" id="IPR000330">
    <property type="entry name" value="SNF2_N"/>
</dbReference>
<keyword evidence="10" id="KW-0804">Transcription</keyword>
<dbReference type="RefSeq" id="XP_006696307.1">
    <property type="nucleotide sequence ID" value="XM_006696244.1"/>
</dbReference>
<dbReference type="InterPro" id="IPR025260">
    <property type="entry name" value="CHD1-like_C"/>
</dbReference>
<dbReference type="InterPro" id="IPR049730">
    <property type="entry name" value="SNF2/RAD54-like_C"/>
</dbReference>
<reference evidence="16 17" key="1">
    <citation type="journal article" date="2011" name="Cell">
        <title>Insight into structure and assembly of the nuclear pore complex by utilizing the genome of a eukaryotic thermophile.</title>
        <authorList>
            <person name="Amlacher S."/>
            <person name="Sarges P."/>
            <person name="Flemming D."/>
            <person name="van Noort V."/>
            <person name="Kunze R."/>
            <person name="Devos D.P."/>
            <person name="Arumugam M."/>
            <person name="Bork P."/>
            <person name="Hurt E."/>
        </authorList>
    </citation>
    <scope>NUCLEOTIDE SEQUENCE [LARGE SCALE GENOMIC DNA]</scope>
    <source>
        <strain evidence="17">DSM 1495 / CBS 144.50 / IMI 039719</strain>
    </source>
</reference>
<feature type="domain" description="Chromo" evidence="13">
    <location>
        <begin position="288"/>
        <end position="359"/>
    </location>
</feature>
<comment type="subcellular location">
    <subcellularLocation>
        <location evidence="1">Nucleus</location>
    </subcellularLocation>
</comment>
<dbReference type="Pfam" id="PF00176">
    <property type="entry name" value="SNF2-rel_dom"/>
    <property type="match status" value="1"/>
</dbReference>
<dbReference type="Gene3D" id="6.10.140.1440">
    <property type="match status" value="1"/>
</dbReference>
<evidence type="ECO:0000256" key="11">
    <source>
        <dbReference type="ARBA" id="ARBA00023242"/>
    </source>
</evidence>
<evidence type="ECO:0000256" key="10">
    <source>
        <dbReference type="ARBA" id="ARBA00023163"/>
    </source>
</evidence>
<dbReference type="Gene3D" id="1.10.10.60">
    <property type="entry name" value="Homeodomain-like"/>
    <property type="match status" value="1"/>
</dbReference>
<dbReference type="PANTHER" id="PTHR45623:SF14">
    <property type="entry name" value="CHROMODOMAIN-HELICASE-DNA-BINDING PROTEIN 1"/>
    <property type="match status" value="1"/>
</dbReference>
<dbReference type="Pfam" id="PF00385">
    <property type="entry name" value="Chromo"/>
    <property type="match status" value="2"/>
</dbReference>
<feature type="compositionally biased region" description="Polar residues" evidence="12">
    <location>
        <begin position="14"/>
        <end position="28"/>
    </location>
</feature>
<dbReference type="PANTHER" id="PTHR45623">
    <property type="entry name" value="CHROMODOMAIN-HELICASE-DNA-BINDING PROTEIN 3-RELATED-RELATED"/>
    <property type="match status" value="1"/>
</dbReference>
<dbReference type="InterPro" id="IPR023779">
    <property type="entry name" value="Chromodomain_CS"/>
</dbReference>
<dbReference type="GO" id="GO:0000785">
    <property type="term" value="C:chromatin"/>
    <property type="evidence" value="ECO:0007669"/>
    <property type="project" value="TreeGrafter"/>
</dbReference>
<dbReference type="Pfam" id="PF13907">
    <property type="entry name" value="CHD1-like_C"/>
    <property type="match status" value="1"/>
</dbReference>
<dbReference type="InterPro" id="IPR038718">
    <property type="entry name" value="SNF2-like_sf"/>
</dbReference>
<feature type="compositionally biased region" description="Basic and acidic residues" evidence="12">
    <location>
        <begin position="1607"/>
        <end position="1623"/>
    </location>
</feature>
<comment type="similarity">
    <text evidence="2">Belongs to the SNF2/RAD54 helicase family.</text>
</comment>
<dbReference type="PROSITE" id="PS51192">
    <property type="entry name" value="HELICASE_ATP_BIND_1"/>
    <property type="match status" value="1"/>
</dbReference>
<dbReference type="HOGENOM" id="CLU_000315_29_1_1"/>
<feature type="compositionally biased region" description="Low complexity" evidence="12">
    <location>
        <begin position="1379"/>
        <end position="1391"/>
    </location>
</feature>
<dbReference type="InterPro" id="IPR041150">
    <property type="entry name" value="Cdh1_DBD"/>
</dbReference>
<feature type="compositionally biased region" description="Polar residues" evidence="12">
    <location>
        <begin position="115"/>
        <end position="136"/>
    </location>
</feature>
<keyword evidence="7" id="KW-0067">ATP-binding</keyword>
<dbReference type="GO" id="GO:0003677">
    <property type="term" value="F:DNA binding"/>
    <property type="evidence" value="ECO:0007669"/>
    <property type="project" value="UniProtKB-KW"/>
</dbReference>
<dbReference type="OMA" id="WVQIRDD"/>
<accession>G0SEW0</accession>
<dbReference type="SMART" id="SM01176">
    <property type="entry name" value="DUF4208"/>
    <property type="match status" value="1"/>
</dbReference>
<evidence type="ECO:0000259" key="15">
    <source>
        <dbReference type="PROSITE" id="PS51194"/>
    </source>
</evidence>
<dbReference type="KEGG" id="cthr:CTHT_0059890"/>
<evidence type="ECO:0000256" key="1">
    <source>
        <dbReference type="ARBA" id="ARBA00004123"/>
    </source>
</evidence>
<dbReference type="InterPro" id="IPR014001">
    <property type="entry name" value="Helicase_ATP-bd"/>
</dbReference>
<dbReference type="PROSITE" id="PS51194">
    <property type="entry name" value="HELICASE_CTER"/>
    <property type="match status" value="1"/>
</dbReference>
<evidence type="ECO:0000256" key="3">
    <source>
        <dbReference type="ARBA" id="ARBA00011353"/>
    </source>
</evidence>
<evidence type="ECO:0000256" key="8">
    <source>
        <dbReference type="ARBA" id="ARBA00023015"/>
    </source>
</evidence>
<dbReference type="eggNOG" id="KOG0384">
    <property type="taxonomic scope" value="Eukaryota"/>
</dbReference>
<dbReference type="OrthoDB" id="5857104at2759"/>
<feature type="compositionally biased region" description="Acidic residues" evidence="12">
    <location>
        <begin position="264"/>
        <end position="273"/>
    </location>
</feature>
<dbReference type="GO" id="GO:0042393">
    <property type="term" value="F:histone binding"/>
    <property type="evidence" value="ECO:0007669"/>
    <property type="project" value="TreeGrafter"/>
</dbReference>
<dbReference type="InterPro" id="IPR016197">
    <property type="entry name" value="Chromo-like_dom_sf"/>
</dbReference>
<feature type="region of interest" description="Disordered" evidence="12">
    <location>
        <begin position="14"/>
        <end position="273"/>
    </location>
</feature>
<proteinExistence type="inferred from homology"/>
<protein>
    <submittedName>
        <fullName evidence="16">Uncharacterized protein</fullName>
    </submittedName>
</protein>
<feature type="region of interest" description="Disordered" evidence="12">
    <location>
        <begin position="1355"/>
        <end position="1462"/>
    </location>
</feature>
<evidence type="ECO:0000256" key="12">
    <source>
        <dbReference type="SAM" id="MobiDB-lite"/>
    </source>
</evidence>
<dbReference type="SUPFAM" id="SSF52540">
    <property type="entry name" value="P-loop containing nucleoside triphosphate hydrolases"/>
    <property type="match status" value="2"/>
</dbReference>
<feature type="region of interest" description="Disordered" evidence="12">
    <location>
        <begin position="1583"/>
        <end position="1722"/>
    </location>
</feature>
<keyword evidence="6" id="KW-0378">Hydrolase</keyword>
<feature type="domain" description="Chromo" evidence="13">
    <location>
        <begin position="388"/>
        <end position="448"/>
    </location>
</feature>
<dbReference type="Pfam" id="PF23588">
    <property type="entry name" value="HTH_CHD1_Hrp3"/>
    <property type="match status" value="1"/>
</dbReference>
<feature type="domain" description="Helicase ATP-binding" evidence="14">
    <location>
        <begin position="486"/>
        <end position="657"/>
    </location>
</feature>
<keyword evidence="17" id="KW-1185">Reference proteome</keyword>
<comment type="subunit">
    <text evidence="3">Component of the NuA4 histone acetyltransferase complex.</text>
</comment>
<dbReference type="PROSITE" id="PS50013">
    <property type="entry name" value="CHROMO_2"/>
    <property type="match status" value="2"/>
</dbReference>
<evidence type="ECO:0000256" key="2">
    <source>
        <dbReference type="ARBA" id="ARBA00007025"/>
    </source>
</evidence>
<evidence type="ECO:0000256" key="7">
    <source>
        <dbReference type="ARBA" id="ARBA00022840"/>
    </source>
</evidence>
<organism evidence="17">
    <name type="scientific">Chaetomium thermophilum (strain DSM 1495 / CBS 144.50 / IMI 039719)</name>
    <name type="common">Thermochaetoides thermophila</name>
    <dbReference type="NCBI Taxonomy" id="759272"/>
    <lineage>
        <taxon>Eukaryota</taxon>
        <taxon>Fungi</taxon>
        <taxon>Dikarya</taxon>
        <taxon>Ascomycota</taxon>
        <taxon>Pezizomycotina</taxon>
        <taxon>Sordariomycetes</taxon>
        <taxon>Sordariomycetidae</taxon>
        <taxon>Sordariales</taxon>
        <taxon>Chaetomiaceae</taxon>
        <taxon>Thermochaetoides</taxon>
    </lineage>
</organism>
<dbReference type="Pfam" id="PF18196">
    <property type="entry name" value="Cdh1_DBD_1"/>
    <property type="match status" value="1"/>
</dbReference>
<dbReference type="InterPro" id="IPR027417">
    <property type="entry name" value="P-loop_NTPase"/>
</dbReference>
<keyword evidence="8" id="KW-0805">Transcription regulation</keyword>
<feature type="compositionally biased region" description="Basic and acidic residues" evidence="12">
    <location>
        <begin position="1410"/>
        <end position="1462"/>
    </location>
</feature>
<sequence>MNAVTDIVVLPQAQLQSRASLTMSTSPDPGSADGHNIPSPDDSTIHATPVIRVQNDASDAQSPQNDAPSPASADAVGSPDEGAEPEPAQEDEEMLSDSASNNDRADDGDFVAEPSPTSEHSNNSGAAPRPASTSSRPAAKRKATSIMDDEYIRENPELYGLRRSSRPTQRRKIVESEDDDESSESDAAPARKTTKKRRVERSQPASKRGTPARQPSIDDSDSDTYGGAKARSFQKKARRQELQGVQRWSSRRAAQVSAGTYQESDLEDEEDENMTPGYWAAEVEDNSPYIEKILRHRPKPGVEITPDVTRHDFEYFIKWQGKSHLHNTWETTESVAGFRGFRRLENYFKKVVEYELDLQFGGDEITPEQREQWMLDREREEEALEDYTKVERIVAVRDGDDGLQYFVKWKGLQYDECTWEDASLIQSQAQDKIDQFYDRSTRSWQSDRKQSNPETRTRMMKLEKQPDYIKGGELREFQMKGLNFLALNWTRGNNVILADEMGLGKTVQTVSFLSWLRNDRGQEGPFLVVAPLSVIPAWCDTFNNWAPDLNYVVYLGPESARSIIRQYELFIDGNPKKTKFNVLLTSYDYILADADHLKPIKWQVLAVDEAHRLKNRESQLYIKLNSFGIPCKVLITGTPIQNNLAELSALLDFLNPGKVLIDDELEALSSADNKGTGDAEQDEARRQRTQEKLRELHQAIAPYILRRTKETVESDLPPKTEKIIRVELSDIQLEYYKNILTRNYAALRDASGHKQSLLNIMMELKKISNHPYMFQGAEERVLNGSTRREDQIKGLITSSGKMMLLDQLLAKLKRDGHRVLIFSQMVKMLDILGDYLRIRGYQFQRLDGTIPAGPRRMAIQHFNAEDSEDFCFLLSTRAGGLGINLMTADTVIIYDSDWNPQADLQAMARAHRIGQKKPVNVYRLVSKQTIEEEVVTRARNKLFLEYLTIQAGVTDAEGKALREKFKEKGLKFDEAKTAEDISMILKMRSQNLFEQTGNQQKLEQLDIDAILENAEVTKTDIDDKINLSTGGIDWDNWMQVTDVKLDENALDWDQIIPADQLAAIKAEEEKKKHEEYLQKAMEEAAPRKAALKSAKKSAEIERQERIKKRWREREAEDLEEQRALLTDPRRPLGEKETRNLIRAFFRYGNFEEREEEIVHDARLTDRDRGYLKSIIDELIEVSKKAIEANNEKLREEEAKAGKPLAKKDKKAVLVDFGEVRKINAETVIERPPQLKLLRRVLREHEKEHGDALSFRLPEATKAASYTCEWGAREDAMLLVGIDKYGFGAWTQIRDDPQLGMKDKFFLEEHRVDKKEERRRTDDKTIQSPGAVHLVRRSEYLLSVLMAKYSNDENAKKAVENHHRSKKLLTNGIRRSEQNSVSASPAPSMSKKPSQRDRDHHRSYSNANDRGTPRPDKRKYNDDYDDRDSKQRRLDSDAKHDKKATSGKDQKEKPKLDPETMERLKRERARAVERFHELTKIPDDKIDPNDNVQVVWSILRPLQENIERIIYSKERVPIAKERAKFLGAEIRAFGNFLRGLKEKNGPNFEGLEQQFWEFLSDIWPLGDVKVSGKRLQKMYVSLAEADRQKEEEEKAKAKNPDLEDGEIPSDRDEPPRERDRDQPSRRPPPSRDPYRDDRREQRHEERRNDLDRRASDVGSSDAKRRAYYDDDRLSFYRRRPDLANNSRGSSNGGGGSGSSVPLRHHSSSSWHHSHSPPARRSPY</sequence>
<dbReference type="Gene3D" id="3.40.50.300">
    <property type="entry name" value="P-loop containing nucleotide triphosphate hydrolases"/>
    <property type="match status" value="1"/>
</dbReference>
<feature type="domain" description="Helicase C-terminal" evidence="15">
    <location>
        <begin position="804"/>
        <end position="962"/>
    </location>
</feature>
<dbReference type="GeneID" id="18260027"/>
<evidence type="ECO:0000259" key="13">
    <source>
        <dbReference type="PROSITE" id="PS50013"/>
    </source>
</evidence>
<feature type="compositionally biased region" description="Basic and acidic residues" evidence="12">
    <location>
        <begin position="1631"/>
        <end position="1680"/>
    </location>
</feature>
<dbReference type="GO" id="GO:0005634">
    <property type="term" value="C:nucleus"/>
    <property type="evidence" value="ECO:0007669"/>
    <property type="project" value="UniProtKB-SubCell"/>
</dbReference>
<dbReference type="GO" id="GO:0016887">
    <property type="term" value="F:ATP hydrolysis activity"/>
    <property type="evidence" value="ECO:0007669"/>
    <property type="project" value="TreeGrafter"/>
</dbReference>
<dbReference type="CDD" id="cd18659">
    <property type="entry name" value="CD2_tandem"/>
    <property type="match status" value="1"/>
</dbReference>
<evidence type="ECO:0000256" key="5">
    <source>
        <dbReference type="ARBA" id="ARBA00022741"/>
    </source>
</evidence>
<evidence type="ECO:0000256" key="6">
    <source>
        <dbReference type="ARBA" id="ARBA00022801"/>
    </source>
</evidence>
<dbReference type="CDD" id="cd18660">
    <property type="entry name" value="CD1_tandem"/>
    <property type="match status" value="1"/>
</dbReference>
<keyword evidence="4" id="KW-0677">Repeat</keyword>
<dbReference type="SUPFAM" id="SSF54160">
    <property type="entry name" value="Chromo domain-like"/>
    <property type="match status" value="2"/>
</dbReference>
<dbReference type="SMART" id="SM00298">
    <property type="entry name" value="CHROMO"/>
    <property type="match status" value="2"/>
</dbReference>
<gene>
    <name evidence="16" type="ORF">CTHT_0059890</name>
</gene>
<name>G0SEW0_CHATD</name>